<dbReference type="STRING" id="1798499.A3C95_01980"/>
<feature type="region of interest" description="Disordered" evidence="1">
    <location>
        <begin position="74"/>
        <end position="99"/>
    </location>
</feature>
<evidence type="ECO:0000256" key="1">
    <source>
        <dbReference type="SAM" id="MobiDB-lite"/>
    </source>
</evidence>
<protein>
    <submittedName>
        <fullName evidence="2">Uncharacterized protein</fullName>
    </submittedName>
</protein>
<gene>
    <name evidence="2" type="ORF">A3C95_01980</name>
</gene>
<comment type="caution">
    <text evidence="2">The sequence shown here is derived from an EMBL/GenBank/DDBJ whole genome shotgun (WGS) entry which is preliminary data.</text>
</comment>
<feature type="compositionally biased region" description="Basic and acidic residues" evidence="1">
    <location>
        <begin position="85"/>
        <end position="99"/>
    </location>
</feature>
<evidence type="ECO:0000313" key="3">
    <source>
        <dbReference type="Proteomes" id="UP000177107"/>
    </source>
</evidence>
<dbReference type="AlphaFoldDB" id="A0A1F6E5G5"/>
<reference evidence="2 3" key="1">
    <citation type="journal article" date="2016" name="Nat. Commun.">
        <title>Thousands of microbial genomes shed light on interconnected biogeochemical processes in an aquifer system.</title>
        <authorList>
            <person name="Anantharaman K."/>
            <person name="Brown C.T."/>
            <person name="Hug L.A."/>
            <person name="Sharon I."/>
            <person name="Castelle C.J."/>
            <person name="Probst A.J."/>
            <person name="Thomas B.C."/>
            <person name="Singh A."/>
            <person name="Wilkins M.J."/>
            <person name="Karaoz U."/>
            <person name="Brodie E.L."/>
            <person name="Williams K.H."/>
            <person name="Hubbard S.S."/>
            <person name="Banfield J.F."/>
        </authorList>
    </citation>
    <scope>NUCLEOTIDE SEQUENCE [LARGE SCALE GENOMIC DNA]</scope>
</reference>
<proteinExistence type="predicted"/>
<name>A0A1F6E5G5_9BACT</name>
<dbReference type="EMBL" id="MFLM01000008">
    <property type="protein sequence ID" value="OGG68452.1"/>
    <property type="molecule type" value="Genomic_DNA"/>
</dbReference>
<evidence type="ECO:0000313" key="2">
    <source>
        <dbReference type="EMBL" id="OGG68452.1"/>
    </source>
</evidence>
<feature type="compositionally biased region" description="Basic residues" evidence="1">
    <location>
        <begin position="74"/>
        <end position="84"/>
    </location>
</feature>
<organism evidence="2 3">
    <name type="scientific">Candidatus Kaiserbacteria bacterium RIFCSPHIGHO2_02_FULL_56_30</name>
    <dbReference type="NCBI Taxonomy" id="1798499"/>
    <lineage>
        <taxon>Bacteria</taxon>
        <taxon>Candidatus Kaiseribacteriota</taxon>
    </lineage>
</organism>
<sequence length="99" mass="11539">MAQPTEKDQANLFTRWLKSSRRYSRDPPIYTNKELLALATVFLDSTCWTTLPDELVSYTRKAWVKKAVATKAKKRARREKKAARAAKEAEKKRQLELQL</sequence>
<dbReference type="Proteomes" id="UP000177107">
    <property type="component" value="Unassembled WGS sequence"/>
</dbReference>
<accession>A0A1F6E5G5</accession>